<keyword evidence="8" id="KW-1185">Reference proteome</keyword>
<dbReference type="GO" id="GO:0003700">
    <property type="term" value="F:DNA-binding transcription factor activity"/>
    <property type="evidence" value="ECO:0007669"/>
    <property type="project" value="InterPro"/>
</dbReference>
<keyword evidence="3" id="KW-0238">DNA-binding</keyword>
<dbReference type="GO" id="GO:0003677">
    <property type="term" value="F:DNA binding"/>
    <property type="evidence" value="ECO:0007669"/>
    <property type="project" value="UniProtKB-KW"/>
</dbReference>
<dbReference type="PANTHER" id="PTHR30293">
    <property type="entry name" value="TRANSCRIPTIONAL REGULATORY PROTEIN NAC-RELATED"/>
    <property type="match status" value="1"/>
</dbReference>
<sequence length="293" mass="32035">MGPLNYHHLHYFWTVANEGGIAAASRRLHVGRASISAQIKSLETSIGAALFERRGRHLDLTDTGALVLEYAETIFRTGEELRDVLGGHSPVRTRPLRVGVVDAMMKLVAFRSLEPLLELEEPVRIRCVEGSSSALFGQLAVHDLDLVLSDVPPPTGAGLRVHTRTIDDSTVSVFAVPKLKRRLARAFPDSLEDAPLLLPTKASALRRNVDSWMVERGIRPRLAATFDDSALLKVFAEAGHGGMVGPTSMAGEIKTRYGLHLVGELEGLRSHSYATLPARRYMHPALDALPAFQ</sequence>
<dbReference type="SUPFAM" id="SSF46785">
    <property type="entry name" value="Winged helix' DNA-binding domain"/>
    <property type="match status" value="1"/>
</dbReference>
<dbReference type="Gene3D" id="3.40.190.290">
    <property type="match status" value="1"/>
</dbReference>
<dbReference type="OrthoDB" id="464481at2"/>
<dbReference type="Gene3D" id="1.10.10.10">
    <property type="entry name" value="Winged helix-like DNA-binding domain superfamily/Winged helix DNA-binding domain"/>
    <property type="match status" value="1"/>
</dbReference>
<keyword evidence="4" id="KW-0010">Activator</keyword>
<evidence type="ECO:0000256" key="1">
    <source>
        <dbReference type="ARBA" id="ARBA00009437"/>
    </source>
</evidence>
<proteinExistence type="inferred from homology"/>
<dbReference type="GO" id="GO:2000142">
    <property type="term" value="P:regulation of DNA-templated transcription initiation"/>
    <property type="evidence" value="ECO:0007669"/>
    <property type="project" value="TreeGrafter"/>
</dbReference>
<dbReference type="PRINTS" id="PR00039">
    <property type="entry name" value="HTHLYSR"/>
</dbReference>
<dbReference type="PANTHER" id="PTHR30293:SF2">
    <property type="entry name" value="TRANSCRIPTIONAL ACTIVATOR PROTEIN NHAR"/>
    <property type="match status" value="1"/>
</dbReference>
<dbReference type="Proteomes" id="UP000320390">
    <property type="component" value="Chromosome"/>
</dbReference>
<accession>A0A518EMC3</accession>
<organism evidence="7 8">
    <name type="scientific">Saltatorellus ferox</name>
    <dbReference type="NCBI Taxonomy" id="2528018"/>
    <lineage>
        <taxon>Bacteria</taxon>
        <taxon>Pseudomonadati</taxon>
        <taxon>Planctomycetota</taxon>
        <taxon>Planctomycetia</taxon>
        <taxon>Planctomycetia incertae sedis</taxon>
        <taxon>Saltatorellus</taxon>
    </lineage>
</organism>
<dbReference type="AlphaFoldDB" id="A0A518EMC3"/>
<dbReference type="RefSeq" id="WP_145194649.1">
    <property type="nucleotide sequence ID" value="NZ_CP036434.1"/>
</dbReference>
<dbReference type="PROSITE" id="PS50931">
    <property type="entry name" value="HTH_LYSR"/>
    <property type="match status" value="1"/>
</dbReference>
<keyword evidence="2" id="KW-0805">Transcription regulation</keyword>
<gene>
    <name evidence="7" type="primary">nhaR_1</name>
    <name evidence="7" type="ORF">Poly30_07290</name>
</gene>
<evidence type="ECO:0000256" key="3">
    <source>
        <dbReference type="ARBA" id="ARBA00023125"/>
    </source>
</evidence>
<dbReference type="EMBL" id="CP036434">
    <property type="protein sequence ID" value="QDV05233.1"/>
    <property type="molecule type" value="Genomic_DNA"/>
</dbReference>
<reference evidence="7 8" key="1">
    <citation type="submission" date="2019-02" db="EMBL/GenBank/DDBJ databases">
        <title>Deep-cultivation of Planctomycetes and their phenomic and genomic characterization uncovers novel biology.</title>
        <authorList>
            <person name="Wiegand S."/>
            <person name="Jogler M."/>
            <person name="Boedeker C."/>
            <person name="Pinto D."/>
            <person name="Vollmers J."/>
            <person name="Rivas-Marin E."/>
            <person name="Kohn T."/>
            <person name="Peeters S.H."/>
            <person name="Heuer A."/>
            <person name="Rast P."/>
            <person name="Oberbeckmann S."/>
            <person name="Bunk B."/>
            <person name="Jeske O."/>
            <person name="Meyerdierks A."/>
            <person name="Storesund J.E."/>
            <person name="Kallscheuer N."/>
            <person name="Luecker S."/>
            <person name="Lage O.M."/>
            <person name="Pohl T."/>
            <person name="Merkel B.J."/>
            <person name="Hornburger P."/>
            <person name="Mueller R.-W."/>
            <person name="Bruemmer F."/>
            <person name="Labrenz M."/>
            <person name="Spormann A.M."/>
            <person name="Op den Camp H."/>
            <person name="Overmann J."/>
            <person name="Amann R."/>
            <person name="Jetten M.S.M."/>
            <person name="Mascher T."/>
            <person name="Medema M.H."/>
            <person name="Devos D.P."/>
            <person name="Kaster A.-K."/>
            <person name="Ovreas L."/>
            <person name="Rohde M."/>
            <person name="Galperin M.Y."/>
            <person name="Jogler C."/>
        </authorList>
    </citation>
    <scope>NUCLEOTIDE SEQUENCE [LARGE SCALE GENOMIC DNA]</scope>
    <source>
        <strain evidence="7 8">Poly30</strain>
    </source>
</reference>
<evidence type="ECO:0000259" key="6">
    <source>
        <dbReference type="PROSITE" id="PS50931"/>
    </source>
</evidence>
<dbReference type="Pfam" id="PF03466">
    <property type="entry name" value="LysR_substrate"/>
    <property type="match status" value="1"/>
</dbReference>
<dbReference type="InterPro" id="IPR036388">
    <property type="entry name" value="WH-like_DNA-bd_sf"/>
</dbReference>
<dbReference type="FunFam" id="1.10.10.10:FF:000001">
    <property type="entry name" value="LysR family transcriptional regulator"/>
    <property type="match status" value="1"/>
</dbReference>
<protein>
    <submittedName>
        <fullName evidence="7">Transcriptional activator protein NhaR</fullName>
    </submittedName>
</protein>
<evidence type="ECO:0000313" key="7">
    <source>
        <dbReference type="EMBL" id="QDV05233.1"/>
    </source>
</evidence>
<dbReference type="InterPro" id="IPR000847">
    <property type="entry name" value="LysR_HTH_N"/>
</dbReference>
<evidence type="ECO:0000313" key="8">
    <source>
        <dbReference type="Proteomes" id="UP000320390"/>
    </source>
</evidence>
<dbReference type="InterPro" id="IPR036390">
    <property type="entry name" value="WH_DNA-bd_sf"/>
</dbReference>
<evidence type="ECO:0000256" key="2">
    <source>
        <dbReference type="ARBA" id="ARBA00023015"/>
    </source>
</evidence>
<dbReference type="SUPFAM" id="SSF53850">
    <property type="entry name" value="Periplasmic binding protein-like II"/>
    <property type="match status" value="1"/>
</dbReference>
<dbReference type="InterPro" id="IPR005119">
    <property type="entry name" value="LysR_subst-bd"/>
</dbReference>
<evidence type="ECO:0000256" key="5">
    <source>
        <dbReference type="ARBA" id="ARBA00023163"/>
    </source>
</evidence>
<keyword evidence="5" id="KW-0804">Transcription</keyword>
<name>A0A518EMC3_9BACT</name>
<evidence type="ECO:0000256" key="4">
    <source>
        <dbReference type="ARBA" id="ARBA00023159"/>
    </source>
</evidence>
<comment type="similarity">
    <text evidence="1">Belongs to the LysR transcriptional regulatory family.</text>
</comment>
<feature type="domain" description="HTH lysR-type" evidence="6">
    <location>
        <begin position="4"/>
        <end position="61"/>
    </location>
</feature>
<dbReference type="Pfam" id="PF00126">
    <property type="entry name" value="HTH_1"/>
    <property type="match status" value="1"/>
</dbReference>